<evidence type="ECO:0000259" key="3">
    <source>
        <dbReference type="Pfam" id="PF16344"/>
    </source>
</evidence>
<keyword evidence="1" id="KW-0812">Transmembrane</keyword>
<dbReference type="Pfam" id="PF04773">
    <property type="entry name" value="FecR"/>
    <property type="match status" value="1"/>
</dbReference>
<keyword evidence="1" id="KW-0472">Membrane</keyword>
<keyword evidence="1" id="KW-1133">Transmembrane helix</keyword>
<dbReference type="STRING" id="393003.SAMN05660461_2839"/>
<evidence type="ECO:0000259" key="2">
    <source>
        <dbReference type="Pfam" id="PF04773"/>
    </source>
</evidence>
<dbReference type="RefSeq" id="WP_079470152.1">
    <property type="nucleotide sequence ID" value="NZ_FUZZ01000002.1"/>
</dbReference>
<dbReference type="Proteomes" id="UP000190166">
    <property type="component" value="Unassembled WGS sequence"/>
</dbReference>
<protein>
    <submittedName>
        <fullName evidence="4">FecR family protein</fullName>
    </submittedName>
</protein>
<dbReference type="EMBL" id="FUZZ01000002">
    <property type="protein sequence ID" value="SKD04424.1"/>
    <property type="molecule type" value="Genomic_DNA"/>
</dbReference>
<evidence type="ECO:0000313" key="5">
    <source>
        <dbReference type="Proteomes" id="UP000190166"/>
    </source>
</evidence>
<dbReference type="AlphaFoldDB" id="A0A1T5NVA7"/>
<sequence length="389" mass="42523">MISARISYLAARYFDNTCTPAEKLELAAWIGRQTDDAVLEEVLGEAWESHVPLIMMPDEMSDRIVAAMFGRAPEVPVVPVRTRYHKIWWAAASILVLGGIGVWAWQHQPAPAPVAESKQQRYKNEVMPGSNRAMLTLADGSVIALDSAGNGVLGQQGAVKIIKQANGELAYVGNGNGEAMYNTMTTPRGGQYHLTLPDGTQVWLNAASAITYPAAFTGKERKVTVKGEAYFEVAANASMPFRVAAGNTEITVLGTRFNINAYTEEPAIRTTLVDGAVSVAAGKNTTILRPRMQARVGKDEVLHVTENIDTDETIAWKNGFFQFTDADMPTVMRQIEKWYDVKVSYEGAIPERSFGGGMQRSLPLTEVLGILEENGVKFKIEGKNIIVLK</sequence>
<name>A0A1T5NVA7_9BACT</name>
<organism evidence="4 5">
    <name type="scientific">Chitinophaga ginsengisegetis</name>
    <dbReference type="NCBI Taxonomy" id="393003"/>
    <lineage>
        <taxon>Bacteria</taxon>
        <taxon>Pseudomonadati</taxon>
        <taxon>Bacteroidota</taxon>
        <taxon>Chitinophagia</taxon>
        <taxon>Chitinophagales</taxon>
        <taxon>Chitinophagaceae</taxon>
        <taxon>Chitinophaga</taxon>
    </lineage>
</organism>
<dbReference type="PANTHER" id="PTHR30273:SF2">
    <property type="entry name" value="PROTEIN FECR"/>
    <property type="match status" value="1"/>
</dbReference>
<accession>A0A1T5NVA7</accession>
<dbReference type="InterPro" id="IPR032508">
    <property type="entry name" value="FecR_C"/>
</dbReference>
<dbReference type="InterPro" id="IPR012373">
    <property type="entry name" value="Ferrdict_sens_TM"/>
</dbReference>
<evidence type="ECO:0000313" key="4">
    <source>
        <dbReference type="EMBL" id="SKD04424.1"/>
    </source>
</evidence>
<proteinExistence type="predicted"/>
<dbReference type="InterPro" id="IPR006860">
    <property type="entry name" value="FecR"/>
</dbReference>
<evidence type="ECO:0000256" key="1">
    <source>
        <dbReference type="SAM" id="Phobius"/>
    </source>
</evidence>
<dbReference type="GO" id="GO:0016989">
    <property type="term" value="F:sigma factor antagonist activity"/>
    <property type="evidence" value="ECO:0007669"/>
    <property type="project" value="TreeGrafter"/>
</dbReference>
<feature type="domain" description="Protein FecR C-terminal" evidence="3">
    <location>
        <begin position="321"/>
        <end position="387"/>
    </location>
</feature>
<dbReference type="Gene3D" id="3.55.50.30">
    <property type="match status" value="1"/>
</dbReference>
<dbReference type="Pfam" id="PF16344">
    <property type="entry name" value="FecR_C"/>
    <property type="match status" value="1"/>
</dbReference>
<dbReference type="PANTHER" id="PTHR30273">
    <property type="entry name" value="PERIPLASMIC SIGNAL SENSOR AND SIGMA FACTOR ACTIVATOR FECR-RELATED"/>
    <property type="match status" value="1"/>
</dbReference>
<gene>
    <name evidence="4" type="ORF">SAMN05660461_2839</name>
</gene>
<reference evidence="4 5" key="1">
    <citation type="submission" date="2017-02" db="EMBL/GenBank/DDBJ databases">
        <authorList>
            <person name="Peterson S.W."/>
        </authorList>
    </citation>
    <scope>NUCLEOTIDE SEQUENCE [LARGE SCALE GENOMIC DNA]</scope>
    <source>
        <strain evidence="4 5">DSM 18108</strain>
    </source>
</reference>
<dbReference type="Gene3D" id="2.60.120.1440">
    <property type="match status" value="1"/>
</dbReference>
<feature type="domain" description="FecR protein" evidence="2">
    <location>
        <begin position="183"/>
        <end position="277"/>
    </location>
</feature>
<keyword evidence="5" id="KW-1185">Reference proteome</keyword>
<feature type="transmembrane region" description="Helical" evidence="1">
    <location>
        <begin position="87"/>
        <end position="105"/>
    </location>
</feature>